<keyword evidence="5" id="KW-0812">Transmembrane</keyword>
<evidence type="ECO:0000313" key="8">
    <source>
        <dbReference type="Proteomes" id="UP001152321"/>
    </source>
</evidence>
<keyword evidence="7" id="KW-0067">ATP-binding</keyword>
<dbReference type="PANTHER" id="PTHR45339">
    <property type="entry name" value="HYBRID SIGNAL TRANSDUCTION HISTIDINE KINASE J"/>
    <property type="match status" value="1"/>
</dbReference>
<dbReference type="InterPro" id="IPR005467">
    <property type="entry name" value="His_kinase_dom"/>
</dbReference>
<dbReference type="EMBL" id="JANRMI010000001">
    <property type="protein sequence ID" value="MDG0815048.1"/>
    <property type="molecule type" value="Genomic_DNA"/>
</dbReference>
<feature type="transmembrane region" description="Helical" evidence="5">
    <location>
        <begin position="123"/>
        <end position="148"/>
    </location>
</feature>
<keyword evidence="5" id="KW-0472">Membrane</keyword>
<evidence type="ECO:0000256" key="5">
    <source>
        <dbReference type="SAM" id="Phobius"/>
    </source>
</evidence>
<keyword evidence="8" id="KW-1185">Reference proteome</keyword>
<keyword evidence="5" id="KW-1133">Transmembrane helix</keyword>
<comment type="caution">
    <text evidence="7">The sequence shown here is derived from an EMBL/GenBank/DDBJ whole genome shotgun (WGS) entry which is preliminary data.</text>
</comment>
<protein>
    <recommendedName>
        <fullName evidence="2">histidine kinase</fullName>
        <ecNumber evidence="2">2.7.13.3</ecNumber>
    </recommendedName>
</protein>
<comment type="catalytic activity">
    <reaction evidence="1">
        <text>ATP + protein L-histidine = ADP + protein N-phospho-L-histidine.</text>
        <dbReference type="EC" id="2.7.13.3"/>
    </reaction>
</comment>
<dbReference type="GO" id="GO:0005524">
    <property type="term" value="F:ATP binding"/>
    <property type="evidence" value="ECO:0007669"/>
    <property type="project" value="UniProtKB-KW"/>
</dbReference>
<evidence type="ECO:0000256" key="4">
    <source>
        <dbReference type="ARBA" id="ARBA00023012"/>
    </source>
</evidence>
<dbReference type="SUPFAM" id="SSF55874">
    <property type="entry name" value="ATPase domain of HSP90 chaperone/DNA topoisomerase II/histidine kinase"/>
    <property type="match status" value="1"/>
</dbReference>
<name>A0ABT6DDZ8_9BACT</name>
<evidence type="ECO:0000256" key="2">
    <source>
        <dbReference type="ARBA" id="ARBA00012438"/>
    </source>
</evidence>
<dbReference type="CDD" id="cd00082">
    <property type="entry name" value="HisKA"/>
    <property type="match status" value="1"/>
</dbReference>
<dbReference type="Pfam" id="PF02518">
    <property type="entry name" value="HATPase_c"/>
    <property type="match status" value="1"/>
</dbReference>
<dbReference type="Pfam" id="PF00512">
    <property type="entry name" value="HisKA"/>
    <property type="match status" value="1"/>
</dbReference>
<dbReference type="RefSeq" id="WP_277576526.1">
    <property type="nucleotide sequence ID" value="NZ_JANRMI010000001.1"/>
</dbReference>
<evidence type="ECO:0000256" key="3">
    <source>
        <dbReference type="ARBA" id="ARBA00022553"/>
    </source>
</evidence>
<dbReference type="Gene3D" id="1.10.287.130">
    <property type="match status" value="1"/>
</dbReference>
<dbReference type="Gene3D" id="3.30.565.10">
    <property type="entry name" value="Histidine kinase-like ATPase, C-terminal domain"/>
    <property type="match status" value="1"/>
</dbReference>
<feature type="domain" description="Histidine kinase" evidence="6">
    <location>
        <begin position="227"/>
        <end position="445"/>
    </location>
</feature>
<evidence type="ECO:0000259" key="6">
    <source>
        <dbReference type="PROSITE" id="PS50109"/>
    </source>
</evidence>
<dbReference type="CDD" id="cd16922">
    <property type="entry name" value="HATPase_EvgS-ArcB-TorS-like"/>
    <property type="match status" value="1"/>
</dbReference>
<dbReference type="InterPro" id="IPR003594">
    <property type="entry name" value="HATPase_dom"/>
</dbReference>
<dbReference type="InterPro" id="IPR004358">
    <property type="entry name" value="Sig_transdc_His_kin-like_C"/>
</dbReference>
<dbReference type="InterPro" id="IPR003661">
    <property type="entry name" value="HisK_dim/P_dom"/>
</dbReference>
<reference evidence="7" key="1">
    <citation type="submission" date="2022-08" db="EMBL/GenBank/DDBJ databases">
        <title>Novel Bdellovibrio Species Isolated from Svalbard: Designation Bdellovibrio svalbardensis.</title>
        <authorList>
            <person name="Mitchell R.J."/>
            <person name="Choi S.Y."/>
        </authorList>
    </citation>
    <scope>NUCLEOTIDE SEQUENCE</scope>
    <source>
        <strain evidence="7">PAP01</strain>
    </source>
</reference>
<dbReference type="PRINTS" id="PR00344">
    <property type="entry name" value="BCTRLSENSOR"/>
</dbReference>
<dbReference type="Proteomes" id="UP001152321">
    <property type="component" value="Unassembled WGS sequence"/>
</dbReference>
<sequence length="445" mass="50385">MRQRLGLAKNNPEIRKIFDEQSFEICARVDRSFAFLMGFQWLAAILVAWLVSPNTWLSGVDRVQESLVLAFVFGGMFSLPAIFASYLVPGEKATRYIVAIGQMLFSILFIHLTGGRIETHFHVFVSLAFVAFYKDVGVLWAAGAIILADHMIRGAIMPLSVYGDMNSTYWRWIEHGLWIAFENIVLWLGILKVREELWDMARSKYELIQAKDEAQRASVLKSSFISNMSHEIRTPLNSIIGFADVLNDSELNQEHKEYASTIHRCSESLLVLINDILDISKIENGLLEIDRHRFNVHKLHDDVQKMFLVRCREKGLHLEVKLDESIPKIAIGDSHRIRQVLVNLIGNAVKFTDRGGVFVQVEKDQDLEHTYKWKVQDTGVGIAPESQHQLFRAFVQGNASVSRNYGGSGLGLLISKNLIELMGGRISFDSQPGEGSTFSFTLKLE</sequence>
<keyword evidence="4" id="KW-0902">Two-component regulatory system</keyword>
<evidence type="ECO:0000313" key="7">
    <source>
        <dbReference type="EMBL" id="MDG0815048.1"/>
    </source>
</evidence>
<proteinExistence type="predicted"/>
<dbReference type="SMART" id="SM00387">
    <property type="entry name" value="HATPase_c"/>
    <property type="match status" value="1"/>
</dbReference>
<feature type="transmembrane region" description="Helical" evidence="5">
    <location>
        <begin position="67"/>
        <end position="89"/>
    </location>
</feature>
<organism evidence="7 8">
    <name type="scientific">Bdellovibrio svalbardensis</name>
    <dbReference type="NCBI Taxonomy" id="2972972"/>
    <lineage>
        <taxon>Bacteria</taxon>
        <taxon>Pseudomonadati</taxon>
        <taxon>Bdellovibrionota</taxon>
        <taxon>Bdellovibrionia</taxon>
        <taxon>Bdellovibrionales</taxon>
        <taxon>Pseudobdellovibrionaceae</taxon>
        <taxon>Bdellovibrio</taxon>
    </lineage>
</organism>
<dbReference type="PROSITE" id="PS50109">
    <property type="entry name" value="HIS_KIN"/>
    <property type="match status" value="1"/>
</dbReference>
<dbReference type="InterPro" id="IPR036097">
    <property type="entry name" value="HisK_dim/P_sf"/>
</dbReference>
<gene>
    <name evidence="7" type="ORF">NWE73_01650</name>
</gene>
<feature type="transmembrane region" description="Helical" evidence="5">
    <location>
        <begin position="33"/>
        <end position="52"/>
    </location>
</feature>
<feature type="transmembrane region" description="Helical" evidence="5">
    <location>
        <begin position="96"/>
        <end position="117"/>
    </location>
</feature>
<dbReference type="InterPro" id="IPR036890">
    <property type="entry name" value="HATPase_C_sf"/>
</dbReference>
<accession>A0ABT6DDZ8</accession>
<dbReference type="EC" id="2.7.13.3" evidence="2"/>
<dbReference type="SMART" id="SM00388">
    <property type="entry name" value="HisKA"/>
    <property type="match status" value="1"/>
</dbReference>
<keyword evidence="7" id="KW-0547">Nucleotide-binding</keyword>
<keyword evidence="3" id="KW-0597">Phosphoprotein</keyword>
<evidence type="ECO:0000256" key="1">
    <source>
        <dbReference type="ARBA" id="ARBA00000085"/>
    </source>
</evidence>
<dbReference type="SUPFAM" id="SSF47384">
    <property type="entry name" value="Homodimeric domain of signal transducing histidine kinase"/>
    <property type="match status" value="1"/>
</dbReference>
<dbReference type="PANTHER" id="PTHR45339:SF1">
    <property type="entry name" value="HYBRID SIGNAL TRANSDUCTION HISTIDINE KINASE J"/>
    <property type="match status" value="1"/>
</dbReference>